<evidence type="ECO:0000256" key="13">
    <source>
        <dbReference type="RuleBase" id="RU362101"/>
    </source>
</evidence>
<dbReference type="GO" id="GO:0010045">
    <property type="term" value="P:response to nickel cation"/>
    <property type="evidence" value="ECO:0007669"/>
    <property type="project" value="TreeGrafter"/>
</dbReference>
<feature type="transmembrane region" description="Helical" evidence="13">
    <location>
        <begin position="13"/>
        <end position="31"/>
    </location>
</feature>
<feature type="region of interest" description="Disordered" evidence="14">
    <location>
        <begin position="232"/>
        <end position="253"/>
    </location>
</feature>
<feature type="transmembrane region" description="Helical" evidence="13">
    <location>
        <begin position="91"/>
        <end position="109"/>
    </location>
</feature>
<dbReference type="AlphaFoldDB" id="B4DBB2"/>
<dbReference type="FunCoup" id="B4DBB2">
    <property type="interactions" value="7"/>
</dbReference>
<dbReference type="EMBL" id="ABVL01000036">
    <property type="protein sequence ID" value="EDY16300.1"/>
    <property type="molecule type" value="Genomic_DNA"/>
</dbReference>
<evidence type="ECO:0000256" key="3">
    <source>
        <dbReference type="ARBA" id="ARBA00022426"/>
    </source>
</evidence>
<keyword evidence="3" id="KW-0171">Cobalt transport</keyword>
<evidence type="ECO:0000256" key="2">
    <source>
        <dbReference type="ARBA" id="ARBA00004651"/>
    </source>
</evidence>
<accession>B4DBB2</accession>
<dbReference type="InterPro" id="IPR036259">
    <property type="entry name" value="MFS_trans_sf"/>
</dbReference>
<comment type="function">
    <text evidence="1">Efflux system for nickel and cobalt.</text>
</comment>
<feature type="compositionally biased region" description="Basic and acidic residues" evidence="14">
    <location>
        <begin position="244"/>
        <end position="253"/>
    </location>
</feature>
<keyword evidence="8 13" id="KW-1133">Transmembrane helix</keyword>
<keyword evidence="16" id="KW-1185">Reference proteome</keyword>
<evidence type="ECO:0000256" key="14">
    <source>
        <dbReference type="SAM" id="MobiDB-lite"/>
    </source>
</evidence>
<dbReference type="InterPro" id="IPR051224">
    <property type="entry name" value="NiCoT_RcnA"/>
</dbReference>
<feature type="transmembrane region" description="Helical" evidence="13">
    <location>
        <begin position="43"/>
        <end position="71"/>
    </location>
</feature>
<dbReference type="Proteomes" id="UP000005824">
    <property type="component" value="Unassembled WGS sequence"/>
</dbReference>
<dbReference type="GO" id="GO:0032025">
    <property type="term" value="P:response to cobalt ion"/>
    <property type="evidence" value="ECO:0007669"/>
    <property type="project" value="TreeGrafter"/>
</dbReference>
<keyword evidence="5" id="KW-1003">Cell membrane</keyword>
<feature type="transmembrane region" description="Helical" evidence="13">
    <location>
        <begin position="275"/>
        <end position="301"/>
    </location>
</feature>
<evidence type="ECO:0000313" key="16">
    <source>
        <dbReference type="Proteomes" id="UP000005824"/>
    </source>
</evidence>
<dbReference type="GO" id="GO:0006824">
    <property type="term" value="P:cobalt ion transport"/>
    <property type="evidence" value="ECO:0007669"/>
    <property type="project" value="UniProtKB-KW"/>
</dbReference>
<evidence type="ECO:0000256" key="8">
    <source>
        <dbReference type="ARBA" id="ARBA00022989"/>
    </source>
</evidence>
<comment type="similarity">
    <text evidence="13">Belongs to the NiCoT transporter (TC 2.A.52) family.</text>
</comment>
<dbReference type="InParanoid" id="B4DBB2"/>
<keyword evidence="12" id="KW-0170">Cobalt</keyword>
<keyword evidence="11 13" id="KW-0472">Membrane</keyword>
<keyword evidence="10" id="KW-0921">Nickel transport</keyword>
<keyword evidence="4 13" id="KW-0813">Transport</keyword>
<dbReference type="Pfam" id="PF03824">
    <property type="entry name" value="NicO"/>
    <property type="match status" value="2"/>
</dbReference>
<dbReference type="SUPFAM" id="SSF103473">
    <property type="entry name" value="MFS general substrate transporter"/>
    <property type="match status" value="1"/>
</dbReference>
<comment type="subcellular location">
    <subcellularLocation>
        <location evidence="2 13">Cell membrane</location>
        <topology evidence="2 13">Multi-pass membrane protein</topology>
    </subcellularLocation>
</comment>
<feature type="transmembrane region" description="Helical" evidence="13">
    <location>
        <begin position="307"/>
        <end position="330"/>
    </location>
</feature>
<dbReference type="RefSeq" id="WP_006983521.1">
    <property type="nucleotide sequence ID" value="NZ_ABVL01000036.1"/>
</dbReference>
<dbReference type="GO" id="GO:0005886">
    <property type="term" value="C:plasma membrane"/>
    <property type="evidence" value="ECO:0007669"/>
    <property type="project" value="UniProtKB-SubCell"/>
</dbReference>
<keyword evidence="7 13" id="KW-0812">Transmembrane</keyword>
<evidence type="ECO:0000256" key="1">
    <source>
        <dbReference type="ARBA" id="ARBA00002510"/>
    </source>
</evidence>
<feature type="transmembrane region" description="Helical" evidence="13">
    <location>
        <begin position="351"/>
        <end position="369"/>
    </location>
</feature>
<evidence type="ECO:0000313" key="15">
    <source>
        <dbReference type="EMBL" id="EDY16300.1"/>
    </source>
</evidence>
<dbReference type="PANTHER" id="PTHR40659">
    <property type="entry name" value="NICKEL/COBALT EFFLUX SYSTEM RCNA"/>
    <property type="match status" value="1"/>
</dbReference>
<evidence type="ECO:0000256" key="5">
    <source>
        <dbReference type="ARBA" id="ARBA00022475"/>
    </source>
</evidence>
<evidence type="ECO:0000256" key="7">
    <source>
        <dbReference type="ARBA" id="ARBA00022692"/>
    </source>
</evidence>
<evidence type="ECO:0000256" key="6">
    <source>
        <dbReference type="ARBA" id="ARBA00022596"/>
    </source>
</evidence>
<dbReference type="GO" id="GO:0046583">
    <property type="term" value="F:monoatomic cation efflux transmembrane transporter activity"/>
    <property type="evidence" value="ECO:0007669"/>
    <property type="project" value="TreeGrafter"/>
</dbReference>
<gene>
    <name evidence="15" type="ORF">CfE428DRAFT_6203</name>
</gene>
<sequence length="379" mass="42358">MTTFTEVIQQGTTHAWLFIPTAIVLGALHGLEPGHSKTMMAAFIIAIRGTIFQAVLLGVSAAISHSLIIWLLAAGALRYGATWNAETVEPYFHLLSAVLILAMAVWMFWRTRRNVRAAHEHHHHHHHGHDDVKRFETPWGEVKLTVFEEDVPPVFRLIFPESVHHALKPADVAVETLRIGGAQETYSFAVREGYFESTTEIPEPHEFDLTLTVTHEGKPHLYLAQFREHDHDHDHGHHHHHGHEHGAEYEDEHEAEHAAEIRSWLKNREVTTAQIIAFGLTGGLMPCPAAFTVLLVCLQVKQFTLGFALVGAFSFGLALTMVTVGAIAAWSVHHAEKKFRGFGEIMRQAPYISCVVLVVLASFLAWQGWHGLAALKALH</sequence>
<keyword evidence="6" id="KW-0533">Nickel</keyword>
<reference evidence="15 16" key="1">
    <citation type="journal article" date="2011" name="J. Bacteriol.">
        <title>Genome sequence of Chthoniobacter flavus Ellin428, an aerobic heterotrophic soil bacterium.</title>
        <authorList>
            <person name="Kant R."/>
            <person name="van Passel M.W."/>
            <person name="Palva A."/>
            <person name="Lucas S."/>
            <person name="Lapidus A."/>
            <person name="Glavina Del Rio T."/>
            <person name="Dalin E."/>
            <person name="Tice H."/>
            <person name="Bruce D."/>
            <person name="Goodwin L."/>
            <person name="Pitluck S."/>
            <person name="Larimer F.W."/>
            <person name="Land M.L."/>
            <person name="Hauser L."/>
            <person name="Sangwan P."/>
            <person name="de Vos W.M."/>
            <person name="Janssen P.H."/>
            <person name="Smidt H."/>
        </authorList>
    </citation>
    <scope>NUCLEOTIDE SEQUENCE [LARGE SCALE GENOMIC DNA]</scope>
    <source>
        <strain evidence="15 16">Ellin428</strain>
    </source>
</reference>
<protein>
    <recommendedName>
        <fullName evidence="13">Nickel/cobalt efflux system</fullName>
    </recommendedName>
</protein>
<dbReference type="STRING" id="497964.CfE428DRAFT_6203"/>
<comment type="caution">
    <text evidence="15">The sequence shown here is derived from an EMBL/GenBank/DDBJ whole genome shotgun (WGS) entry which is preliminary data.</text>
</comment>
<evidence type="ECO:0000256" key="10">
    <source>
        <dbReference type="ARBA" id="ARBA00023112"/>
    </source>
</evidence>
<dbReference type="eggNOG" id="COG2215">
    <property type="taxonomic scope" value="Bacteria"/>
</dbReference>
<proteinExistence type="inferred from homology"/>
<evidence type="ECO:0000256" key="11">
    <source>
        <dbReference type="ARBA" id="ARBA00023136"/>
    </source>
</evidence>
<dbReference type="PANTHER" id="PTHR40659:SF1">
    <property type="entry name" value="NICKEL_COBALT EFFLUX SYSTEM RCNA"/>
    <property type="match status" value="1"/>
</dbReference>
<organism evidence="15 16">
    <name type="scientific">Chthoniobacter flavus Ellin428</name>
    <dbReference type="NCBI Taxonomy" id="497964"/>
    <lineage>
        <taxon>Bacteria</taxon>
        <taxon>Pseudomonadati</taxon>
        <taxon>Verrucomicrobiota</taxon>
        <taxon>Spartobacteria</taxon>
        <taxon>Chthoniobacterales</taxon>
        <taxon>Chthoniobacteraceae</taxon>
        <taxon>Chthoniobacter</taxon>
    </lineage>
</organism>
<dbReference type="GO" id="GO:0015099">
    <property type="term" value="F:nickel cation transmembrane transporter activity"/>
    <property type="evidence" value="ECO:0007669"/>
    <property type="project" value="UniProtKB-UniRule"/>
</dbReference>
<evidence type="ECO:0000256" key="12">
    <source>
        <dbReference type="ARBA" id="ARBA00023285"/>
    </source>
</evidence>
<evidence type="ECO:0000256" key="9">
    <source>
        <dbReference type="ARBA" id="ARBA00023065"/>
    </source>
</evidence>
<keyword evidence="9" id="KW-0406">Ion transport</keyword>
<dbReference type="InterPro" id="IPR011541">
    <property type="entry name" value="Ni/Co_transpt_high_affinity"/>
</dbReference>
<name>B4DBB2_9BACT</name>
<evidence type="ECO:0000256" key="4">
    <source>
        <dbReference type="ARBA" id="ARBA00022448"/>
    </source>
</evidence>